<reference evidence="6 7" key="1">
    <citation type="submission" date="2017-10" db="EMBL/GenBank/DDBJ databases">
        <title>Sequencing the genomes of 1000 actinobacteria strains.</title>
        <authorList>
            <person name="Klenk H.-P."/>
        </authorList>
    </citation>
    <scope>NUCLEOTIDE SEQUENCE [LARGE SCALE GENOMIC DNA]</scope>
    <source>
        <strain evidence="6 7">DSM 21838</strain>
    </source>
</reference>
<protein>
    <submittedName>
        <fullName evidence="6">GT2 family glycosyltransferase</fullName>
    </submittedName>
</protein>
<dbReference type="Proteomes" id="UP000222106">
    <property type="component" value="Unassembled WGS sequence"/>
</dbReference>
<comment type="pathway">
    <text evidence="1">Cell wall biogenesis; cell wall polysaccharide biosynthesis.</text>
</comment>
<dbReference type="GO" id="GO:0016757">
    <property type="term" value="F:glycosyltransferase activity"/>
    <property type="evidence" value="ECO:0007669"/>
    <property type="project" value="UniProtKB-KW"/>
</dbReference>
<keyword evidence="3" id="KW-0328">Glycosyltransferase</keyword>
<comment type="caution">
    <text evidence="6">The sequence shown here is derived from an EMBL/GenBank/DDBJ whole genome shotgun (WGS) entry which is preliminary data.</text>
</comment>
<dbReference type="InterPro" id="IPR001173">
    <property type="entry name" value="Glyco_trans_2-like"/>
</dbReference>
<comment type="similarity">
    <text evidence="2">Belongs to the glycosyltransferase 2 family.</text>
</comment>
<dbReference type="InterPro" id="IPR029044">
    <property type="entry name" value="Nucleotide-diphossugar_trans"/>
</dbReference>
<dbReference type="EMBL" id="PDJI01000004">
    <property type="protein sequence ID" value="PFG39922.1"/>
    <property type="molecule type" value="Genomic_DNA"/>
</dbReference>
<proteinExistence type="inferred from homology"/>
<evidence type="ECO:0000256" key="3">
    <source>
        <dbReference type="ARBA" id="ARBA00022676"/>
    </source>
</evidence>
<gene>
    <name evidence="6" type="ORF">ATJ97_2442</name>
</gene>
<keyword evidence="4 6" id="KW-0808">Transferase</keyword>
<dbReference type="PANTHER" id="PTHR43179">
    <property type="entry name" value="RHAMNOSYLTRANSFERASE WBBL"/>
    <property type="match status" value="1"/>
</dbReference>
<dbReference type="SUPFAM" id="SSF53448">
    <property type="entry name" value="Nucleotide-diphospho-sugar transferases"/>
    <property type="match status" value="1"/>
</dbReference>
<evidence type="ECO:0000256" key="4">
    <source>
        <dbReference type="ARBA" id="ARBA00022679"/>
    </source>
</evidence>
<organism evidence="6 7">
    <name type="scientific">Georgenia soli</name>
    <dbReference type="NCBI Taxonomy" id="638953"/>
    <lineage>
        <taxon>Bacteria</taxon>
        <taxon>Bacillati</taxon>
        <taxon>Actinomycetota</taxon>
        <taxon>Actinomycetes</taxon>
        <taxon>Micrococcales</taxon>
        <taxon>Bogoriellaceae</taxon>
        <taxon>Georgenia</taxon>
    </lineage>
</organism>
<dbReference type="PANTHER" id="PTHR43179:SF12">
    <property type="entry name" value="GALACTOFURANOSYLTRANSFERASE GLFT2"/>
    <property type="match status" value="1"/>
</dbReference>
<evidence type="ECO:0000256" key="1">
    <source>
        <dbReference type="ARBA" id="ARBA00004776"/>
    </source>
</evidence>
<keyword evidence="7" id="KW-1185">Reference proteome</keyword>
<evidence type="ECO:0000313" key="7">
    <source>
        <dbReference type="Proteomes" id="UP000222106"/>
    </source>
</evidence>
<sequence length="323" mass="34789">MSAAVEDSRVTVVVASRNRREELLASLARHRAPVIYVDNASTDGSVEAVREAHPHVEIVRLRRNAGAFARTIGVRRARTPFVAFADDDSWWAPASLARAAGTLARNPHLGLLNAHILVGAEERTDTVCDLMARSPLPAVPGMSGVPILGFVACAAMVRRDAFLAVGGFDPVVRFPGEEERVALDLATGGWALSYLDDVVIHHHPSPVRHSPDRRTRAITRSAVLTAVMRLPWRDVVGRVRDAWQAGGPRRDGVRDALRDLPAAVRTRRPAPPEVLELLTLLDDDAPAPRPADASAVVTERRAPAWAGTTEDARVGAGSYGGDV</sequence>
<evidence type="ECO:0000313" key="6">
    <source>
        <dbReference type="EMBL" id="PFG39922.1"/>
    </source>
</evidence>
<name>A0A2A9ENT7_9MICO</name>
<evidence type="ECO:0000256" key="2">
    <source>
        <dbReference type="ARBA" id="ARBA00006739"/>
    </source>
</evidence>
<dbReference type="Gene3D" id="3.90.550.10">
    <property type="entry name" value="Spore Coat Polysaccharide Biosynthesis Protein SpsA, Chain A"/>
    <property type="match status" value="1"/>
</dbReference>
<accession>A0A2A9ENT7</accession>
<dbReference type="AlphaFoldDB" id="A0A2A9ENT7"/>
<feature type="domain" description="Glycosyltransferase 2-like" evidence="5">
    <location>
        <begin position="11"/>
        <end position="162"/>
    </location>
</feature>
<dbReference type="RefSeq" id="WP_098483937.1">
    <property type="nucleotide sequence ID" value="NZ_PDJI01000004.1"/>
</dbReference>
<dbReference type="OrthoDB" id="9771846at2"/>
<dbReference type="Pfam" id="PF00535">
    <property type="entry name" value="Glycos_transf_2"/>
    <property type="match status" value="1"/>
</dbReference>
<evidence type="ECO:0000259" key="5">
    <source>
        <dbReference type="Pfam" id="PF00535"/>
    </source>
</evidence>